<evidence type="ECO:0000313" key="2">
    <source>
        <dbReference type="Proteomes" id="UP000838821"/>
    </source>
</evidence>
<dbReference type="EMBL" id="CAKMMW010000003">
    <property type="protein sequence ID" value="CAH1200082.1"/>
    <property type="molecule type" value="Genomic_DNA"/>
</dbReference>
<comment type="caution">
    <text evidence="1">The sequence shown here is derived from an EMBL/GenBank/DDBJ whole genome shotgun (WGS) entry which is preliminary data.</text>
</comment>
<protein>
    <submittedName>
        <fullName evidence="1">Uncharacterized protein</fullName>
    </submittedName>
</protein>
<sequence length="34" mass="3971">MKLTVRDKNYCANLRMCGFYSEFNNVTHAELAMV</sequence>
<dbReference type="Proteomes" id="UP000838821">
    <property type="component" value="Unassembled WGS sequence"/>
</dbReference>
<reference evidence="1" key="1">
    <citation type="submission" date="2022-01" db="EMBL/GenBank/DDBJ databases">
        <authorList>
            <person name="Criscuolo A."/>
        </authorList>
    </citation>
    <scope>NUCLEOTIDE SEQUENCE</scope>
    <source>
        <strain evidence="1">CIP111891</strain>
    </source>
</reference>
<keyword evidence="2" id="KW-1185">Reference proteome</keyword>
<evidence type="ECO:0000313" key="1">
    <source>
        <dbReference type="EMBL" id="CAH1200082.1"/>
    </source>
</evidence>
<name>A0ABN8G4W7_9BACL</name>
<organism evidence="1 2">
    <name type="scientific">Paenibacillus allorhizoplanae</name>
    <dbReference type="NCBI Taxonomy" id="2905648"/>
    <lineage>
        <taxon>Bacteria</taxon>
        <taxon>Bacillati</taxon>
        <taxon>Bacillota</taxon>
        <taxon>Bacilli</taxon>
        <taxon>Bacillales</taxon>
        <taxon>Paenibacillaceae</taxon>
        <taxon>Paenibacillus</taxon>
    </lineage>
</organism>
<gene>
    <name evidence="1" type="ORF">PAECIP111891_01470</name>
</gene>
<accession>A0ABN8G4W7</accession>
<proteinExistence type="predicted"/>